<reference evidence="2 3" key="1">
    <citation type="journal article" date="2011" name="PLoS Genet.">
        <title>Comparative genomic analysis of human fungal pathogens causing paracoccidioidomycosis.</title>
        <authorList>
            <person name="Desjardins C.A."/>
            <person name="Champion M.D."/>
            <person name="Holder J.W."/>
            <person name="Muszewska A."/>
            <person name="Goldberg J."/>
            <person name="Bailao A.M."/>
            <person name="Brigido M.M."/>
            <person name="Ferreira M.E."/>
            <person name="Garcia A.M."/>
            <person name="Grynberg M."/>
            <person name="Gujja S."/>
            <person name="Heiman D.I."/>
            <person name="Henn M.R."/>
            <person name="Kodira C.D."/>
            <person name="Leon-Narvaez H."/>
            <person name="Longo L.V."/>
            <person name="Ma L.J."/>
            <person name="Malavazi I."/>
            <person name="Matsuo A.L."/>
            <person name="Morais F.V."/>
            <person name="Pereira M."/>
            <person name="Rodriguez-Brito S."/>
            <person name="Sakthikumar S."/>
            <person name="Salem-Izacc S.M."/>
            <person name="Sykes S.M."/>
            <person name="Teixeira M.M."/>
            <person name="Vallejo M.C."/>
            <person name="Walter M.E."/>
            <person name="Yandava C."/>
            <person name="Young S."/>
            <person name="Zeng Q."/>
            <person name="Zucker J."/>
            <person name="Felipe M.S."/>
            <person name="Goldman G.H."/>
            <person name="Haas B.J."/>
            <person name="McEwen J.G."/>
            <person name="Nino-Vega G."/>
            <person name="Puccia R."/>
            <person name="San-Blas G."/>
            <person name="Soares C.M."/>
            <person name="Birren B.W."/>
            <person name="Cuomo C.A."/>
        </authorList>
    </citation>
    <scope>NUCLEOTIDE SEQUENCE [LARGE SCALE GENOMIC DNA]</scope>
    <source>
        <strain evidence="3">ATCC MYA-826 / Pb01</strain>
    </source>
</reference>
<name>A0A0A2V6I1_PARBA</name>
<feature type="chain" id="PRO_5001994920" evidence="1">
    <location>
        <begin position="22"/>
        <end position="158"/>
    </location>
</feature>
<protein>
    <submittedName>
        <fullName evidence="2">Uncharacterized protein</fullName>
    </submittedName>
</protein>
<feature type="signal peptide" evidence="1">
    <location>
        <begin position="1"/>
        <end position="21"/>
    </location>
</feature>
<dbReference type="OrthoDB" id="5278722at2759"/>
<dbReference type="KEGG" id="pbl:PAAG_11525"/>
<gene>
    <name evidence="2" type="ORF">PAAG_11525</name>
</gene>
<evidence type="ECO:0000313" key="2">
    <source>
        <dbReference type="EMBL" id="KGQ01680.1"/>
    </source>
</evidence>
<dbReference type="AlphaFoldDB" id="A0A0A2V6I1"/>
<dbReference type="STRING" id="502779.A0A0A2V6I1"/>
<dbReference type="GeneID" id="26970493"/>
<dbReference type="HOGENOM" id="CLU_1669931_0_0_1"/>
<dbReference type="eggNOG" id="ENOG502SF08">
    <property type="taxonomic scope" value="Eukaryota"/>
</dbReference>
<dbReference type="RefSeq" id="XP_015703186.1">
    <property type="nucleotide sequence ID" value="XM_015847162.1"/>
</dbReference>
<keyword evidence="3" id="KW-1185">Reference proteome</keyword>
<keyword evidence="1" id="KW-0732">Signal</keyword>
<sequence>MGAMFLLQLGCLLENIAESSSYAGAIADNDKLQRILNIQWAGSPVADLKTQIHRWIMKEKETTRTLTAEQIKMRQKYTIYIVSFTIWDIWRQFRRNMEASEKSVLRSVASISNRLSIIGDEWIESDMKMILLSATDVTFLPAFNFDSKALKLAAHLNV</sequence>
<dbReference type="VEuPathDB" id="FungiDB:PAAG_11525"/>
<organism evidence="2 3">
    <name type="scientific">Paracoccidioides lutzii (strain ATCC MYA-826 / Pb01)</name>
    <name type="common">Paracoccidioides brasiliensis</name>
    <dbReference type="NCBI Taxonomy" id="502779"/>
    <lineage>
        <taxon>Eukaryota</taxon>
        <taxon>Fungi</taxon>
        <taxon>Dikarya</taxon>
        <taxon>Ascomycota</taxon>
        <taxon>Pezizomycotina</taxon>
        <taxon>Eurotiomycetes</taxon>
        <taxon>Eurotiomycetidae</taxon>
        <taxon>Onygenales</taxon>
        <taxon>Ajellomycetaceae</taxon>
        <taxon>Paracoccidioides</taxon>
    </lineage>
</organism>
<evidence type="ECO:0000313" key="3">
    <source>
        <dbReference type="Proteomes" id="UP000002059"/>
    </source>
</evidence>
<dbReference type="Proteomes" id="UP000002059">
    <property type="component" value="Partially assembled WGS sequence"/>
</dbReference>
<dbReference type="EMBL" id="KN293997">
    <property type="protein sequence ID" value="KGQ01680.1"/>
    <property type="molecule type" value="Genomic_DNA"/>
</dbReference>
<evidence type="ECO:0000256" key="1">
    <source>
        <dbReference type="SAM" id="SignalP"/>
    </source>
</evidence>
<proteinExistence type="predicted"/>
<accession>A0A0A2V6I1</accession>